<evidence type="ECO:0000256" key="5">
    <source>
        <dbReference type="ARBA" id="ARBA00023136"/>
    </source>
</evidence>
<feature type="transmembrane region" description="Helical" evidence="6">
    <location>
        <begin position="74"/>
        <end position="93"/>
    </location>
</feature>
<keyword evidence="3 6" id="KW-0812">Transmembrane</keyword>
<evidence type="ECO:0000256" key="3">
    <source>
        <dbReference type="ARBA" id="ARBA00022692"/>
    </source>
</evidence>
<comment type="subcellular location">
    <subcellularLocation>
        <location evidence="1">Cell membrane</location>
        <topology evidence="1">Multi-pass membrane protein</topology>
    </subcellularLocation>
</comment>
<keyword evidence="5 6" id="KW-0472">Membrane</keyword>
<dbReference type="PANTHER" id="PTHR35007">
    <property type="entry name" value="INTEGRAL MEMBRANE PROTEIN-RELATED"/>
    <property type="match status" value="1"/>
</dbReference>
<feature type="transmembrane region" description="Helical" evidence="6">
    <location>
        <begin position="251"/>
        <end position="270"/>
    </location>
</feature>
<evidence type="ECO:0000259" key="7">
    <source>
        <dbReference type="Pfam" id="PF00482"/>
    </source>
</evidence>
<gene>
    <name evidence="8" type="ORF">NOCA1120122</name>
</gene>
<keyword evidence="4 6" id="KW-1133">Transmembrane helix</keyword>
<evidence type="ECO:0000256" key="1">
    <source>
        <dbReference type="ARBA" id="ARBA00004651"/>
    </source>
</evidence>
<feature type="transmembrane region" description="Helical" evidence="6">
    <location>
        <begin position="6"/>
        <end position="23"/>
    </location>
</feature>
<dbReference type="Pfam" id="PF00482">
    <property type="entry name" value="T2SSF"/>
    <property type="match status" value="1"/>
</dbReference>
<proteinExistence type="predicted"/>
<evidence type="ECO:0000313" key="8">
    <source>
        <dbReference type="EMBL" id="CUR56659.1"/>
    </source>
</evidence>
<feature type="domain" description="Type II secretion system protein GspF" evidence="7">
    <location>
        <begin position="112"/>
        <end position="237"/>
    </location>
</feature>
<evidence type="ECO:0000256" key="2">
    <source>
        <dbReference type="ARBA" id="ARBA00022475"/>
    </source>
</evidence>
<feature type="transmembrane region" description="Helical" evidence="6">
    <location>
        <begin position="217"/>
        <end position="239"/>
    </location>
</feature>
<keyword evidence="2" id="KW-1003">Cell membrane</keyword>
<name>A0A2P2C3U4_9ZZZZ</name>
<accession>A0A2P2C3U4</accession>
<reference evidence="8" key="1">
    <citation type="submission" date="2015-08" db="EMBL/GenBank/DDBJ databases">
        <authorList>
            <person name="Babu N.S."/>
            <person name="Beckwith C.J."/>
            <person name="Beseler K.G."/>
            <person name="Brison A."/>
            <person name="Carone J.V."/>
            <person name="Caskin T.P."/>
            <person name="Diamond M."/>
            <person name="Durham M.E."/>
            <person name="Foxe J.M."/>
            <person name="Go M."/>
            <person name="Henderson B.A."/>
            <person name="Jones I.B."/>
            <person name="McGettigan J.A."/>
            <person name="Micheletti S.J."/>
            <person name="Nasrallah M.E."/>
            <person name="Ortiz D."/>
            <person name="Piller C.R."/>
            <person name="Privatt S.R."/>
            <person name="Schneider S.L."/>
            <person name="Sharp S."/>
            <person name="Smith T.C."/>
            <person name="Stanton J.D."/>
            <person name="Ullery H.E."/>
            <person name="Wilson R.J."/>
            <person name="Serrano M.G."/>
            <person name="Buck G."/>
            <person name="Lee V."/>
            <person name="Wang Y."/>
            <person name="Carvalho R."/>
            <person name="Voegtly L."/>
            <person name="Shi R."/>
            <person name="Duckworth R."/>
            <person name="Johnson A."/>
            <person name="Loviza R."/>
            <person name="Walstead R."/>
            <person name="Shah Z."/>
            <person name="Kiflezghi M."/>
            <person name="Wade K."/>
            <person name="Ball S.L."/>
            <person name="Bradley K.W."/>
            <person name="Asai D.J."/>
            <person name="Bowman C.A."/>
            <person name="Russell D.A."/>
            <person name="Pope W.H."/>
            <person name="Jacobs-Sera D."/>
            <person name="Hendrix R.W."/>
            <person name="Hatfull G.F."/>
        </authorList>
    </citation>
    <scope>NUCLEOTIDE SEQUENCE</scope>
</reference>
<dbReference type="AlphaFoldDB" id="A0A2P2C3U4"/>
<dbReference type="EMBL" id="CZKB01000004">
    <property type="protein sequence ID" value="CUR56659.1"/>
    <property type="molecule type" value="Genomic_DNA"/>
</dbReference>
<protein>
    <submittedName>
        <fullName evidence="8">Type II secretion system</fullName>
    </submittedName>
</protein>
<feature type="transmembrane region" description="Helical" evidence="6">
    <location>
        <begin position="44"/>
        <end position="68"/>
    </location>
</feature>
<organism evidence="8">
    <name type="scientific">metagenome</name>
    <dbReference type="NCBI Taxonomy" id="256318"/>
    <lineage>
        <taxon>unclassified sequences</taxon>
        <taxon>metagenomes</taxon>
    </lineage>
</organism>
<evidence type="ECO:0000256" key="4">
    <source>
        <dbReference type="ARBA" id="ARBA00022989"/>
    </source>
</evidence>
<dbReference type="GO" id="GO:0005886">
    <property type="term" value="C:plasma membrane"/>
    <property type="evidence" value="ECO:0007669"/>
    <property type="project" value="UniProtKB-SubCell"/>
</dbReference>
<evidence type="ECO:0000256" key="6">
    <source>
        <dbReference type="SAM" id="Phobius"/>
    </source>
</evidence>
<dbReference type="PANTHER" id="PTHR35007:SF2">
    <property type="entry name" value="PILUS ASSEMBLE PROTEIN"/>
    <property type="match status" value="1"/>
</dbReference>
<sequence length="284" mass="30387">MGALVGLGVGVGLMLIWAAFALPREPRPEVSTPGALARLLGRAGLGDVTPAGVVTLCALLFAVVFALVQAVSRTMPISFVFAAMAAYAPILLLQQRAMRRLRDFAEVWPEAVDNLASAVRAGMSLPDAVSALGTTGPEALRGDFAQFALDYQVTGRFGECLDRLKDRLADPVGDRVVEGLRLAREVGGGDLGRLLRNLSGFLRDDARTRSELESRQAWTVNGARLAVAAPWIVLLLMSFQTSAIRHYASPGGVIVLGVGFTVCVVAYWAMMRIGRLPVEKRILS</sequence>
<dbReference type="InterPro" id="IPR018076">
    <property type="entry name" value="T2SS_GspF_dom"/>
</dbReference>